<feature type="region of interest" description="Disordered" evidence="1">
    <location>
        <begin position="14"/>
        <end position="34"/>
    </location>
</feature>
<reference evidence="2" key="1">
    <citation type="submission" date="2017-07" db="EMBL/GenBank/DDBJ databases">
        <title>Taro Niue Genome Assembly and Annotation.</title>
        <authorList>
            <person name="Atibalentja N."/>
            <person name="Keating K."/>
            <person name="Fields C.J."/>
        </authorList>
    </citation>
    <scope>NUCLEOTIDE SEQUENCE</scope>
    <source>
        <strain evidence="2">Niue_2</strain>
        <tissue evidence="2">Leaf</tissue>
    </source>
</reference>
<dbReference type="Proteomes" id="UP000652761">
    <property type="component" value="Unassembled WGS sequence"/>
</dbReference>
<feature type="region of interest" description="Disordered" evidence="1">
    <location>
        <begin position="279"/>
        <end position="330"/>
    </location>
</feature>
<feature type="compositionally biased region" description="Gly residues" evidence="1">
    <location>
        <begin position="283"/>
        <end position="297"/>
    </location>
</feature>
<dbReference type="InterPro" id="IPR012862">
    <property type="entry name" value="DUF1635"/>
</dbReference>
<organism evidence="2 3">
    <name type="scientific">Colocasia esculenta</name>
    <name type="common">Wild taro</name>
    <name type="synonym">Arum esculentum</name>
    <dbReference type="NCBI Taxonomy" id="4460"/>
    <lineage>
        <taxon>Eukaryota</taxon>
        <taxon>Viridiplantae</taxon>
        <taxon>Streptophyta</taxon>
        <taxon>Embryophyta</taxon>
        <taxon>Tracheophyta</taxon>
        <taxon>Spermatophyta</taxon>
        <taxon>Magnoliopsida</taxon>
        <taxon>Liliopsida</taxon>
        <taxon>Araceae</taxon>
        <taxon>Aroideae</taxon>
        <taxon>Colocasieae</taxon>
        <taxon>Colocasia</taxon>
    </lineage>
</organism>
<dbReference type="Pfam" id="PF07795">
    <property type="entry name" value="DUF1635"/>
    <property type="match status" value="1"/>
</dbReference>
<feature type="compositionally biased region" description="Polar residues" evidence="1">
    <location>
        <begin position="121"/>
        <end position="131"/>
    </location>
</feature>
<dbReference type="EMBL" id="NMUH01000519">
    <property type="protein sequence ID" value="MQL80667.1"/>
    <property type="molecule type" value="Genomic_DNA"/>
</dbReference>
<evidence type="ECO:0000313" key="2">
    <source>
        <dbReference type="EMBL" id="MQL80667.1"/>
    </source>
</evidence>
<dbReference type="OrthoDB" id="778241at2759"/>
<comment type="caution">
    <text evidence="2">The sequence shown here is derived from an EMBL/GenBank/DDBJ whole genome shotgun (WGS) entry which is preliminary data.</text>
</comment>
<feature type="region of interest" description="Disordered" evidence="1">
    <location>
        <begin position="121"/>
        <end position="143"/>
    </location>
</feature>
<evidence type="ECO:0000313" key="3">
    <source>
        <dbReference type="Proteomes" id="UP000652761"/>
    </source>
</evidence>
<evidence type="ECO:0000256" key="1">
    <source>
        <dbReference type="SAM" id="MobiDB-lite"/>
    </source>
</evidence>
<feature type="compositionally biased region" description="Low complexity" evidence="1">
    <location>
        <begin position="24"/>
        <end position="34"/>
    </location>
</feature>
<dbReference type="PANTHER" id="PTHR33431">
    <property type="entry name" value="ENABLED-LIKE PROTEIN (DUF1635)"/>
    <property type="match status" value="1"/>
</dbReference>
<name>A0A843UEQ1_COLES</name>
<sequence>MVLQCADAGVREQHLRGQGWGSDGQRQGRGAAPAGAVQQYPLGRQLPGGVLSSSFDKAHNAGRGASSNLAGLSVEEALASIWALEDADGVLDGGVSLPLATPVVCQEADEGSLEIRRDQPHLQQWRSSGSAHGQPASGAVASENGTKGGLVPCSFAFAHPLNQRPLHQQHLQNYCGNVMATYPLANEQQRYGRIVGIEEGSFNGARSGVLSMDGSGNGSKAASSYCSGAFGFGGGDRGGGITGVGQTRAVSPKSSISSDGSGGDMVGNSPSAVWEVDMHRGASKGGGGSEGGGSGVGGRKRAPAAANEEVLEPWQPHMVRSASESPASLRDTEQSIDAIKQLFLCANMELESCLTVDEAEIRSKEEKVKQLLQLLRVTSLERDEARDQLQRLLSKMQANPLEQSPTQLHPDLLSTARARCGLDSPCRTHTYPPYVPSPMDSLVDAVSPPKLPHKAVAVPSYTTMAQQQAPHLPERTGSMPPPAAECDPASAIIDRLVLKRALPEKGKLMQAVMEAGPLLQTLLVAGSLPRWRNPPPLQPFQIPPVTVGGRESGILIQNADLSQNYLVQSSPRAFQSQNSPVASQIYSASSLDSSGLGASVLREATSPTCCAGSYQGPAGKRQKF</sequence>
<dbReference type="PANTHER" id="PTHR33431:SF12">
    <property type="entry name" value="HIGH MOBILITY GROUP BOX PROTEIN, PUTATIVE (DUF1635)-RELATED"/>
    <property type="match status" value="1"/>
</dbReference>
<dbReference type="AlphaFoldDB" id="A0A843UEQ1"/>
<protein>
    <submittedName>
        <fullName evidence="2">Uncharacterized protein</fullName>
    </submittedName>
</protein>
<keyword evidence="3" id="KW-1185">Reference proteome</keyword>
<proteinExistence type="predicted"/>
<accession>A0A843UEQ1</accession>
<gene>
    <name evidence="2" type="ORF">Taro_013121</name>
</gene>